<dbReference type="Pfam" id="PF10335">
    <property type="entry name" value="DUF294_C"/>
    <property type="match status" value="1"/>
</dbReference>
<dbReference type="PROSITE" id="PS50042">
    <property type="entry name" value="CNMP_BINDING_3"/>
    <property type="match status" value="1"/>
</dbReference>
<evidence type="ECO:0000256" key="1">
    <source>
        <dbReference type="ARBA" id="ARBA00023122"/>
    </source>
</evidence>
<dbReference type="CDD" id="cd00038">
    <property type="entry name" value="CAP_ED"/>
    <property type="match status" value="1"/>
</dbReference>
<dbReference type="GO" id="GO:0008773">
    <property type="term" value="F:[protein-PII] uridylyltransferase activity"/>
    <property type="evidence" value="ECO:0007669"/>
    <property type="project" value="InterPro"/>
</dbReference>
<sequence>MSNTISQRIFDFLKDFPPFNLLGSEDLMTVATKCEVKYLELNELVFNYNDILHPYFYVVKDGAVGLYRNEQLVDHCDEGDIFGIRAILRNDVYRLKASAIEESIIYALPASEFLRIIQDNIDVHKYLATTFASNLAIEGNHPDLIEIKDFNIPNFQKVSYSAPVITCSAAHSVAEAAKLMTVHKVGSVIITNAQNHPLGIITDKDLRSKIATGFFKINEPVTTIMSKPVYTFSAHISALESQMTMLENDISHLCITADGTNKSEVLGIVTAHDLVVINSNNPAVLLKQIKRSNSIEEMAGIRLKLQLIIENYLNSNIPIDFISGMVSSINNNITKRLIELTITNMPEQPPTAFTWLALGSQGREEQLLFTDQDNALIFEDVPKVEYQRVKTYFLEMAQQVNKGLAIVGFEECPAKMMASNAQWCLSLSEWQAQFKNWITQPSEASVMMCTIFFDFKRIYGDEVLEQQLSESIQKSVNQFDIFLNYLGLNALQNPPPLSFFRKFIVEDSGAHHDQFDIKARAMMPLVDAARLLVLEKGVNDPKSTIKRFELLATLEPQNEVLYQSCKEAFKTLLTFRTLEGLKNNDSGRFVNLEFLSKSNRLELKQAFKPIKEIQNVIQIRFKLAQIM</sequence>
<dbReference type="RefSeq" id="WP_140990958.1">
    <property type="nucleotide sequence ID" value="NZ_VHIQ01000006.1"/>
</dbReference>
<dbReference type="SMART" id="SM00116">
    <property type="entry name" value="CBS"/>
    <property type="match status" value="2"/>
</dbReference>
<evidence type="ECO:0000259" key="4">
    <source>
        <dbReference type="PROSITE" id="PS51371"/>
    </source>
</evidence>
<feature type="domain" description="CBS" evidence="4">
    <location>
        <begin position="225"/>
        <end position="284"/>
    </location>
</feature>
<dbReference type="OrthoDB" id="9810963at2"/>
<dbReference type="InterPro" id="IPR018821">
    <property type="entry name" value="DUF294_put_nucleoTrafse_sb-bd"/>
</dbReference>
<name>A0A506PF16_9FLAO</name>
<dbReference type="CDD" id="cd05401">
    <property type="entry name" value="NT_GlnE_GlnD_like"/>
    <property type="match status" value="1"/>
</dbReference>
<organism evidence="5 6">
    <name type="scientific">Paucihalobacter ruber</name>
    <dbReference type="NCBI Taxonomy" id="2567861"/>
    <lineage>
        <taxon>Bacteria</taxon>
        <taxon>Pseudomonadati</taxon>
        <taxon>Bacteroidota</taxon>
        <taxon>Flavobacteriia</taxon>
        <taxon>Flavobacteriales</taxon>
        <taxon>Flavobacteriaceae</taxon>
        <taxon>Paucihalobacter</taxon>
    </lineage>
</organism>
<dbReference type="InterPro" id="IPR005105">
    <property type="entry name" value="GlnD_Uridyltrans_N"/>
</dbReference>
<dbReference type="InterPro" id="IPR000595">
    <property type="entry name" value="cNMP-bd_dom"/>
</dbReference>
<protein>
    <submittedName>
        <fullName evidence="5">CBS domain-containing protein</fullName>
    </submittedName>
</protein>
<dbReference type="SUPFAM" id="SSF51206">
    <property type="entry name" value="cAMP-binding domain-like"/>
    <property type="match status" value="1"/>
</dbReference>
<keyword evidence="1 2" id="KW-0129">CBS domain</keyword>
<evidence type="ECO:0000313" key="6">
    <source>
        <dbReference type="Proteomes" id="UP000317332"/>
    </source>
</evidence>
<dbReference type="SMART" id="SM00100">
    <property type="entry name" value="cNMP"/>
    <property type="match status" value="1"/>
</dbReference>
<dbReference type="InterPro" id="IPR051257">
    <property type="entry name" value="Diverse_CBS-Domain"/>
</dbReference>
<dbReference type="InterPro" id="IPR014710">
    <property type="entry name" value="RmlC-like_jellyroll"/>
</dbReference>
<feature type="domain" description="Cyclic nucleotide-binding" evidence="3">
    <location>
        <begin position="56"/>
        <end position="134"/>
    </location>
</feature>
<feature type="domain" description="CBS" evidence="4">
    <location>
        <begin position="160"/>
        <end position="217"/>
    </location>
</feature>
<dbReference type="AlphaFoldDB" id="A0A506PF16"/>
<evidence type="ECO:0000256" key="2">
    <source>
        <dbReference type="PROSITE-ProRule" id="PRU00703"/>
    </source>
</evidence>
<gene>
    <name evidence="5" type="ORF">FJ651_12945</name>
</gene>
<dbReference type="Pfam" id="PF03445">
    <property type="entry name" value="DUF294"/>
    <property type="match status" value="1"/>
</dbReference>
<dbReference type="EMBL" id="VHIQ01000006">
    <property type="protein sequence ID" value="TPV32463.1"/>
    <property type="molecule type" value="Genomic_DNA"/>
</dbReference>
<dbReference type="PROSITE" id="PS51371">
    <property type="entry name" value="CBS"/>
    <property type="match status" value="2"/>
</dbReference>
<dbReference type="InterPro" id="IPR018490">
    <property type="entry name" value="cNMP-bd_dom_sf"/>
</dbReference>
<dbReference type="InterPro" id="IPR000644">
    <property type="entry name" value="CBS_dom"/>
</dbReference>
<accession>A0A506PF16</accession>
<dbReference type="Gene3D" id="2.60.120.10">
    <property type="entry name" value="Jelly Rolls"/>
    <property type="match status" value="1"/>
</dbReference>
<dbReference type="InterPro" id="IPR046342">
    <property type="entry name" value="CBS_dom_sf"/>
</dbReference>
<dbReference type="Gene3D" id="3.10.580.10">
    <property type="entry name" value="CBS-domain"/>
    <property type="match status" value="1"/>
</dbReference>
<proteinExistence type="predicted"/>
<evidence type="ECO:0000259" key="3">
    <source>
        <dbReference type="PROSITE" id="PS50042"/>
    </source>
</evidence>
<dbReference type="PANTHER" id="PTHR43080:SF2">
    <property type="entry name" value="CBS DOMAIN-CONTAINING PROTEIN"/>
    <property type="match status" value="1"/>
</dbReference>
<dbReference type="Pfam" id="PF00027">
    <property type="entry name" value="cNMP_binding"/>
    <property type="match status" value="1"/>
</dbReference>
<dbReference type="SUPFAM" id="SSF54631">
    <property type="entry name" value="CBS-domain pair"/>
    <property type="match status" value="1"/>
</dbReference>
<evidence type="ECO:0000313" key="5">
    <source>
        <dbReference type="EMBL" id="TPV32463.1"/>
    </source>
</evidence>
<reference evidence="5 6" key="1">
    <citation type="submission" date="2019-06" db="EMBL/GenBank/DDBJ databases">
        <title>Flavobacteriaceae Paucihalobacterium erythroidium CWB-1, complete genome.</title>
        <authorList>
            <person name="Wu S."/>
        </authorList>
    </citation>
    <scope>NUCLEOTIDE SEQUENCE [LARGE SCALE GENOMIC DNA]</scope>
    <source>
        <strain evidence="5 6">CWB-1</strain>
    </source>
</reference>
<keyword evidence="6" id="KW-1185">Reference proteome</keyword>
<dbReference type="Proteomes" id="UP000317332">
    <property type="component" value="Unassembled WGS sequence"/>
</dbReference>
<comment type="caution">
    <text evidence="5">The sequence shown here is derived from an EMBL/GenBank/DDBJ whole genome shotgun (WGS) entry which is preliminary data.</text>
</comment>
<dbReference type="PANTHER" id="PTHR43080">
    <property type="entry name" value="CBS DOMAIN-CONTAINING PROTEIN CBSX3, MITOCHONDRIAL"/>
    <property type="match status" value="1"/>
</dbReference>
<dbReference type="Pfam" id="PF00571">
    <property type="entry name" value="CBS"/>
    <property type="match status" value="2"/>
</dbReference>